<evidence type="ECO:0000256" key="10">
    <source>
        <dbReference type="ARBA" id="ARBA00022833"/>
    </source>
</evidence>
<evidence type="ECO:0000259" key="16">
    <source>
        <dbReference type="PROSITE" id="PS50089"/>
    </source>
</evidence>
<keyword evidence="12 15" id="KW-0472">Membrane</keyword>
<dbReference type="SMART" id="SM00184">
    <property type="entry name" value="RING"/>
    <property type="match status" value="1"/>
</dbReference>
<dbReference type="EC" id="2.3.2.27" evidence="4"/>
<sequence>MENSNSVMNVTIYITFTILFTLWTITVIYRRCRSLQPPSQPVAPPHTIIFATNQELPRGLESSVIETFPKYPYSGSLGGDPEECGVCLGAFLEKELLRMLPKCGHVFHSDCVDPWLRSHATCPLCRANLLSGHLPGEMANRADFRVNVNHERG</sequence>
<evidence type="ECO:0000256" key="7">
    <source>
        <dbReference type="ARBA" id="ARBA00022723"/>
    </source>
</evidence>
<dbReference type="PROSITE" id="PS50089">
    <property type="entry name" value="ZF_RING_2"/>
    <property type="match status" value="1"/>
</dbReference>
<dbReference type="GO" id="GO:0008270">
    <property type="term" value="F:zinc ion binding"/>
    <property type="evidence" value="ECO:0007669"/>
    <property type="project" value="UniProtKB-KW"/>
</dbReference>
<comment type="caution">
    <text evidence="17">The sequence shown here is derived from an EMBL/GenBank/DDBJ whole genome shotgun (WGS) entry which is preliminary data.</text>
</comment>
<dbReference type="PANTHER" id="PTHR14155">
    <property type="entry name" value="RING FINGER DOMAIN-CONTAINING"/>
    <property type="match status" value="1"/>
</dbReference>
<dbReference type="GO" id="GO:0061630">
    <property type="term" value="F:ubiquitin protein ligase activity"/>
    <property type="evidence" value="ECO:0007669"/>
    <property type="project" value="UniProtKB-EC"/>
</dbReference>
<dbReference type="CDD" id="cd16461">
    <property type="entry name" value="RING-H2_EL5-like"/>
    <property type="match status" value="1"/>
</dbReference>
<comment type="pathway">
    <text evidence="3">Protein modification; protein ubiquitination.</text>
</comment>
<proteinExistence type="inferred from homology"/>
<dbReference type="Pfam" id="PF13639">
    <property type="entry name" value="zf-RING_2"/>
    <property type="match status" value="1"/>
</dbReference>
<dbReference type="AlphaFoldDB" id="A0AAW1IQY2"/>
<dbReference type="PANTHER" id="PTHR14155:SF627">
    <property type="entry name" value="OS06G0192800 PROTEIN"/>
    <property type="match status" value="1"/>
</dbReference>
<evidence type="ECO:0000256" key="3">
    <source>
        <dbReference type="ARBA" id="ARBA00004906"/>
    </source>
</evidence>
<comment type="subcellular location">
    <subcellularLocation>
        <location evidence="2">Membrane</location>
        <topology evidence="2">Single-pass membrane protein</topology>
    </subcellularLocation>
</comment>
<dbReference type="InterPro" id="IPR013083">
    <property type="entry name" value="Znf_RING/FYVE/PHD"/>
</dbReference>
<feature type="transmembrane region" description="Helical" evidence="15">
    <location>
        <begin position="12"/>
        <end position="29"/>
    </location>
</feature>
<evidence type="ECO:0000256" key="4">
    <source>
        <dbReference type="ARBA" id="ARBA00012483"/>
    </source>
</evidence>
<evidence type="ECO:0000313" key="17">
    <source>
        <dbReference type="EMBL" id="KAK9691863.1"/>
    </source>
</evidence>
<protein>
    <recommendedName>
        <fullName evidence="4">RING-type E3 ubiquitin transferase</fullName>
        <ecNumber evidence="4">2.3.2.27</ecNumber>
    </recommendedName>
</protein>
<dbReference type="FunFam" id="3.30.40.10:FF:000187">
    <property type="entry name" value="E3 ubiquitin-protein ligase ATL6"/>
    <property type="match status" value="1"/>
</dbReference>
<keyword evidence="9" id="KW-0833">Ubl conjugation pathway</keyword>
<keyword evidence="18" id="KW-1185">Reference proteome</keyword>
<evidence type="ECO:0000256" key="6">
    <source>
        <dbReference type="ARBA" id="ARBA00022692"/>
    </source>
</evidence>
<evidence type="ECO:0000256" key="14">
    <source>
        <dbReference type="PROSITE-ProRule" id="PRU00175"/>
    </source>
</evidence>
<keyword evidence="8 14" id="KW-0863">Zinc-finger</keyword>
<gene>
    <name evidence="17" type="ORF">RND81_09G225000</name>
</gene>
<evidence type="ECO:0000313" key="18">
    <source>
        <dbReference type="Proteomes" id="UP001443914"/>
    </source>
</evidence>
<comment type="catalytic activity">
    <reaction evidence="1">
        <text>S-ubiquitinyl-[E2 ubiquitin-conjugating enzyme]-L-cysteine + [acceptor protein]-L-lysine = [E2 ubiquitin-conjugating enzyme]-L-cysteine + N(6)-ubiquitinyl-[acceptor protein]-L-lysine.</text>
        <dbReference type="EC" id="2.3.2.27"/>
    </reaction>
</comment>
<evidence type="ECO:0000256" key="9">
    <source>
        <dbReference type="ARBA" id="ARBA00022786"/>
    </source>
</evidence>
<evidence type="ECO:0000256" key="8">
    <source>
        <dbReference type="ARBA" id="ARBA00022771"/>
    </source>
</evidence>
<keyword evidence="11 15" id="KW-1133">Transmembrane helix</keyword>
<accession>A0AAW1IQY2</accession>
<evidence type="ECO:0000256" key="1">
    <source>
        <dbReference type="ARBA" id="ARBA00000900"/>
    </source>
</evidence>
<name>A0AAW1IQY2_SAPOF</name>
<dbReference type="Proteomes" id="UP001443914">
    <property type="component" value="Unassembled WGS sequence"/>
</dbReference>
<keyword evidence="5" id="KW-0808">Transferase</keyword>
<reference evidence="17" key="1">
    <citation type="submission" date="2024-03" db="EMBL/GenBank/DDBJ databases">
        <title>WGS assembly of Saponaria officinalis var. Norfolk2.</title>
        <authorList>
            <person name="Jenkins J."/>
            <person name="Shu S."/>
            <person name="Grimwood J."/>
            <person name="Barry K."/>
            <person name="Goodstein D."/>
            <person name="Schmutz J."/>
            <person name="Leebens-Mack J."/>
            <person name="Osbourn A."/>
        </authorList>
    </citation>
    <scope>NUCLEOTIDE SEQUENCE [LARGE SCALE GENOMIC DNA]</scope>
    <source>
        <strain evidence="17">JIC</strain>
    </source>
</reference>
<organism evidence="17 18">
    <name type="scientific">Saponaria officinalis</name>
    <name type="common">Common soapwort</name>
    <name type="synonym">Lychnis saponaria</name>
    <dbReference type="NCBI Taxonomy" id="3572"/>
    <lineage>
        <taxon>Eukaryota</taxon>
        <taxon>Viridiplantae</taxon>
        <taxon>Streptophyta</taxon>
        <taxon>Embryophyta</taxon>
        <taxon>Tracheophyta</taxon>
        <taxon>Spermatophyta</taxon>
        <taxon>Magnoliopsida</taxon>
        <taxon>eudicotyledons</taxon>
        <taxon>Gunneridae</taxon>
        <taxon>Pentapetalae</taxon>
        <taxon>Caryophyllales</taxon>
        <taxon>Caryophyllaceae</taxon>
        <taxon>Caryophylleae</taxon>
        <taxon>Saponaria</taxon>
    </lineage>
</organism>
<dbReference type="InterPro" id="IPR001841">
    <property type="entry name" value="Znf_RING"/>
</dbReference>
<evidence type="ECO:0000256" key="15">
    <source>
        <dbReference type="SAM" id="Phobius"/>
    </source>
</evidence>
<dbReference type="GO" id="GO:0016020">
    <property type="term" value="C:membrane"/>
    <property type="evidence" value="ECO:0007669"/>
    <property type="project" value="UniProtKB-SubCell"/>
</dbReference>
<dbReference type="SUPFAM" id="SSF57850">
    <property type="entry name" value="RING/U-box"/>
    <property type="match status" value="1"/>
</dbReference>
<evidence type="ECO:0000256" key="11">
    <source>
        <dbReference type="ARBA" id="ARBA00022989"/>
    </source>
</evidence>
<comment type="similarity">
    <text evidence="13">Belongs to the RING-type zinc finger family. ATL subfamily.</text>
</comment>
<keyword evidence="7" id="KW-0479">Metal-binding</keyword>
<dbReference type="EMBL" id="JBDFQZ010000009">
    <property type="protein sequence ID" value="KAK9691863.1"/>
    <property type="molecule type" value="Genomic_DNA"/>
</dbReference>
<keyword evidence="6 15" id="KW-0812">Transmembrane</keyword>
<evidence type="ECO:0000256" key="2">
    <source>
        <dbReference type="ARBA" id="ARBA00004167"/>
    </source>
</evidence>
<dbReference type="InterPro" id="IPR053238">
    <property type="entry name" value="RING-H2_zinc_finger"/>
</dbReference>
<evidence type="ECO:0000256" key="5">
    <source>
        <dbReference type="ARBA" id="ARBA00022679"/>
    </source>
</evidence>
<evidence type="ECO:0000256" key="12">
    <source>
        <dbReference type="ARBA" id="ARBA00023136"/>
    </source>
</evidence>
<evidence type="ECO:0000256" key="13">
    <source>
        <dbReference type="ARBA" id="ARBA00024209"/>
    </source>
</evidence>
<feature type="domain" description="RING-type" evidence="16">
    <location>
        <begin position="84"/>
        <end position="126"/>
    </location>
</feature>
<dbReference type="Gene3D" id="3.30.40.10">
    <property type="entry name" value="Zinc/RING finger domain, C3HC4 (zinc finger)"/>
    <property type="match status" value="1"/>
</dbReference>
<keyword evidence="10" id="KW-0862">Zinc</keyword>